<dbReference type="Proteomes" id="UP000316726">
    <property type="component" value="Chromosome 8"/>
</dbReference>
<proteinExistence type="inferred from homology"/>
<keyword evidence="3" id="KW-0812">Transmembrane</keyword>
<dbReference type="PROSITE" id="PS51184">
    <property type="entry name" value="JMJC"/>
    <property type="match status" value="1"/>
</dbReference>
<evidence type="ECO:0000313" key="5">
    <source>
        <dbReference type="EMBL" id="QDZ22781.1"/>
    </source>
</evidence>
<gene>
    <name evidence="5" type="ORF">A3770_08p52990</name>
</gene>
<dbReference type="GO" id="GO:0106140">
    <property type="term" value="F:P-TEFb complex binding"/>
    <property type="evidence" value="ECO:0007669"/>
    <property type="project" value="TreeGrafter"/>
</dbReference>
<dbReference type="InterPro" id="IPR003347">
    <property type="entry name" value="JmjC_dom"/>
</dbReference>
<dbReference type="InterPro" id="IPR050910">
    <property type="entry name" value="JMJD6_ArgDemeth/LysHydrox"/>
</dbReference>
<evidence type="ECO:0000259" key="4">
    <source>
        <dbReference type="PROSITE" id="PS51184"/>
    </source>
</evidence>
<dbReference type="GO" id="GO:0033749">
    <property type="term" value="F:histone H4R3 demethylase activity"/>
    <property type="evidence" value="ECO:0007669"/>
    <property type="project" value="TreeGrafter"/>
</dbReference>
<dbReference type="Gene3D" id="2.60.120.650">
    <property type="entry name" value="Cupin"/>
    <property type="match status" value="1"/>
</dbReference>
<comment type="similarity">
    <text evidence="1">Belongs to the JARID1 histone demethylase family.</text>
</comment>
<dbReference type="OrthoDB" id="47172at2759"/>
<keyword evidence="6" id="KW-1185">Reference proteome</keyword>
<keyword evidence="3" id="KW-1133">Transmembrane helix</keyword>
<evidence type="ECO:0000256" key="1">
    <source>
        <dbReference type="ARBA" id="ARBA00006801"/>
    </source>
</evidence>
<dbReference type="EMBL" id="CP031041">
    <property type="protein sequence ID" value="QDZ22781.1"/>
    <property type="molecule type" value="Genomic_DNA"/>
</dbReference>
<dbReference type="InterPro" id="IPR041667">
    <property type="entry name" value="Cupin_8"/>
</dbReference>
<protein>
    <recommendedName>
        <fullName evidence="4">JmjC domain-containing protein</fullName>
    </recommendedName>
</protein>
<sequence length="478" mass="53400">MGVPYARQRSGGRINIIIVALSVFALASLCFLRWYRGARPPPRRLSGLIRGDDTPTDSGEGSPGEVQRRDGLHIVPITRIPAGSISVKEFFDKHGDEVVIVEGEARSHPAFGLGWQGLKDLCGGSTIETTTYSETAADWAGLEDTKKMKLATYIERHVLSGGGGEEELRYASGGVGIPELCPPLDHFAKIPSFVSSALIPVDQVYNNATEGGEAKYLQQGQPEVFIGPAGTKSELHMDSMLIPFWMVVYEGKKTFRTILYNETRSSQALSFYEDQDRPSTTIRSKGPGEEETRQLEVWNPDLEAFPDLADVTVHEGTLVGGDFIYLPPATLHAVYNHERSWAVSSNSLYPSTFDKFVDVCHETDFGLYCKEFATESAGCDPDVETKEDLRSCLLDSPLVQRIQKEYDEGRLRDKTLHEMSGFDSFEPWCLANCETLRESPIDPSWGYDEIQEHDEVLEYICSRCDYKHEQRGRKPHLL</sequence>
<dbReference type="Pfam" id="PF13621">
    <property type="entry name" value="Cupin_8"/>
    <property type="match status" value="1"/>
</dbReference>
<feature type="region of interest" description="Disordered" evidence="2">
    <location>
        <begin position="45"/>
        <end position="68"/>
    </location>
</feature>
<dbReference type="GO" id="GO:0005737">
    <property type="term" value="C:cytoplasm"/>
    <property type="evidence" value="ECO:0007669"/>
    <property type="project" value="TreeGrafter"/>
</dbReference>
<feature type="domain" description="JmjC" evidence="4">
    <location>
        <begin position="179"/>
        <end position="364"/>
    </location>
</feature>
<dbReference type="PANTHER" id="PTHR12480:SF22">
    <property type="entry name" value="JMJC DOMAIN-CONTAINING PROTEIN"/>
    <property type="match status" value="1"/>
</dbReference>
<evidence type="ECO:0000256" key="2">
    <source>
        <dbReference type="SAM" id="MobiDB-lite"/>
    </source>
</evidence>
<keyword evidence="3" id="KW-0472">Membrane</keyword>
<dbReference type="AlphaFoldDB" id="A0A5B8MQZ2"/>
<name>A0A5B8MQZ2_9CHLO</name>
<evidence type="ECO:0000313" key="6">
    <source>
        <dbReference type="Proteomes" id="UP000316726"/>
    </source>
</evidence>
<accession>A0A5B8MQZ2</accession>
<reference evidence="5 6" key="1">
    <citation type="submission" date="2018-07" db="EMBL/GenBank/DDBJ databases">
        <title>The complete nuclear genome of the prasinophyte Chloropicon primus (CCMP1205).</title>
        <authorList>
            <person name="Pombert J.-F."/>
            <person name="Otis C."/>
            <person name="Turmel M."/>
            <person name="Lemieux C."/>
        </authorList>
    </citation>
    <scope>NUCLEOTIDE SEQUENCE [LARGE SCALE GENOMIC DNA]</scope>
    <source>
        <strain evidence="5 6">CCMP1205</strain>
    </source>
</reference>
<organism evidence="5 6">
    <name type="scientific">Chloropicon primus</name>
    <dbReference type="NCBI Taxonomy" id="1764295"/>
    <lineage>
        <taxon>Eukaryota</taxon>
        <taxon>Viridiplantae</taxon>
        <taxon>Chlorophyta</taxon>
        <taxon>Chloropicophyceae</taxon>
        <taxon>Chloropicales</taxon>
        <taxon>Chloropicaceae</taxon>
        <taxon>Chloropicon</taxon>
    </lineage>
</organism>
<evidence type="ECO:0000256" key="3">
    <source>
        <dbReference type="SAM" id="Phobius"/>
    </source>
</evidence>
<dbReference type="SUPFAM" id="SSF51197">
    <property type="entry name" value="Clavaminate synthase-like"/>
    <property type="match status" value="1"/>
</dbReference>
<dbReference type="GO" id="GO:0005634">
    <property type="term" value="C:nucleus"/>
    <property type="evidence" value="ECO:0007669"/>
    <property type="project" value="TreeGrafter"/>
</dbReference>
<dbReference type="PANTHER" id="PTHR12480">
    <property type="entry name" value="ARGININE DEMETHYLASE AND LYSYL-HYDROXYLASE JMJD"/>
    <property type="match status" value="1"/>
</dbReference>
<feature type="transmembrane region" description="Helical" evidence="3">
    <location>
        <begin position="14"/>
        <end position="35"/>
    </location>
</feature>